<dbReference type="PANTHER" id="PTHR42776:SF27">
    <property type="entry name" value="DIPEPTIDYL PEPTIDASE FAMILY MEMBER 6"/>
    <property type="match status" value="1"/>
</dbReference>
<feature type="signal peptide" evidence="7">
    <location>
        <begin position="1"/>
        <end position="21"/>
    </location>
</feature>
<feature type="domain" description="Dipeptidylpeptidase IV N-terminal" evidence="9">
    <location>
        <begin position="266"/>
        <end position="385"/>
    </location>
</feature>
<keyword evidence="11" id="KW-1185">Reference proteome</keyword>
<sequence length="701" mass="76894">MKPTLLFFTLLHFLFSLSSRAQNGFSMESVKSYPFPNELTASATGSRIAWAFNEEGKRNIYVAEGPNFNARRLTNYLQDDGQELSSVALSDDGKWVLYVRGGDHGSNWGDELPVNPTFSPTPPKVQIWAVPFAGGEPKLLGEGEAPVISPKSDKVAFSKGGQIYTVPLDGSAAATMLFSARGTNGMPVWSPDGSRLAFQSNRVDHSFIGVYTDAQTPIVWIDPQYKRDNSPRWSPDGKKLAFIRTNGLGGKPDSILVRKHIPWSIMAADVSTGEAKTLWTAPKRLNGSVPNTHGGTNLHWAANRIVFLSYQDGWPHLYSLAEQGGAPLLLTPGNFMCEHIQLSPDGKSLVFAANVGTDALDIDRRHVVKVSVDRADMQVMTPGTGLEWFPVLTGDGKTLAFISATAQRPPLPSVMPANGGEMKILATDRLPTTYPSMDLVTPKQVVFKTPDGVTVHCQLFEKAGGPAKKPAIVYVHGGPPRQMLLGWNYGDYYANAYAMNQYLASLGYAVLSVNYRLGIGYGYEFHNAKNGGANGASEYIDIKAAGEWLAKQPQIDPKRIGIYGGSYGGFLTAMALGRDSKLFAVGVDIHGVHDRTIERTRNILMPDQYERAPDATRALEVAWKSSPIAYVNTWTSPVLFIHGDDDRNVRFSQSTDLVRRLEETKVPIETMVIVDDTHHFMMHANQVKVNKAIAAFFQKKL</sequence>
<protein>
    <recommendedName>
        <fullName evidence="5">Acyl-peptide hydrolase</fullName>
    </recommendedName>
    <alternativeName>
        <fullName evidence="4">Acylaminoacyl-peptidase</fullName>
    </alternativeName>
</protein>
<keyword evidence="3" id="KW-0007">Acetylation</keyword>
<dbReference type="SUPFAM" id="SSF82171">
    <property type="entry name" value="DPP6 N-terminal domain-like"/>
    <property type="match status" value="1"/>
</dbReference>
<proteinExistence type="predicted"/>
<evidence type="ECO:0000256" key="2">
    <source>
        <dbReference type="ARBA" id="ARBA00022825"/>
    </source>
</evidence>
<dbReference type="InterPro" id="IPR001375">
    <property type="entry name" value="Peptidase_S9_cat"/>
</dbReference>
<dbReference type="OrthoDB" id="9812921at2"/>
<dbReference type="InterPro" id="IPR011659">
    <property type="entry name" value="WD40"/>
</dbReference>
<name>A0A344TMZ5_9BACT</name>
<dbReference type="PANTHER" id="PTHR42776">
    <property type="entry name" value="SERINE PEPTIDASE S9 FAMILY MEMBER"/>
    <property type="match status" value="1"/>
</dbReference>
<dbReference type="GO" id="GO:0006508">
    <property type="term" value="P:proteolysis"/>
    <property type="evidence" value="ECO:0007669"/>
    <property type="project" value="InterPro"/>
</dbReference>
<feature type="chain" id="PRO_5016749064" description="Acyl-peptide hydrolase" evidence="7">
    <location>
        <begin position="22"/>
        <end position="701"/>
    </location>
</feature>
<keyword evidence="2" id="KW-0720">Serine protease</keyword>
<dbReference type="KEGG" id="run:DR864_20825"/>
<dbReference type="Pfam" id="PF00326">
    <property type="entry name" value="Peptidase_S9"/>
    <property type="match status" value="1"/>
</dbReference>
<accession>A0A344TMZ5</accession>
<comment type="function">
    <text evidence="6">This enzyme catalyzes the hydrolysis of the N-terminal peptide bond of an N-acetylated peptide to generate an N-acetylated amino acid and a peptide with a free N-terminus. It preferentially cleaves off Ac-Ala, Ac-Met and Ac-Ser. Also, involved in the degradation of oxidized and glycated proteins.</text>
</comment>
<dbReference type="EMBL" id="CP030850">
    <property type="protein sequence ID" value="AXE20016.1"/>
    <property type="molecule type" value="Genomic_DNA"/>
</dbReference>
<dbReference type="InterPro" id="IPR002469">
    <property type="entry name" value="Peptidase_S9B_N"/>
</dbReference>
<dbReference type="Gene3D" id="2.120.10.30">
    <property type="entry name" value="TolB, C-terminal domain"/>
    <property type="match status" value="2"/>
</dbReference>
<reference evidence="10 11" key="1">
    <citation type="submission" date="2018-07" db="EMBL/GenBank/DDBJ databases">
        <title>Genome sequencing of Runella.</title>
        <authorList>
            <person name="Baek M.-G."/>
            <person name="Yi H."/>
        </authorList>
    </citation>
    <scope>NUCLEOTIDE SEQUENCE [LARGE SCALE GENOMIC DNA]</scope>
    <source>
        <strain evidence="10 11">HYN0085</strain>
    </source>
</reference>
<keyword evidence="7" id="KW-0732">Signal</keyword>
<evidence type="ECO:0000256" key="4">
    <source>
        <dbReference type="ARBA" id="ARBA00032284"/>
    </source>
</evidence>
<dbReference type="Gene3D" id="3.40.50.1820">
    <property type="entry name" value="alpha/beta hydrolase"/>
    <property type="match status" value="1"/>
</dbReference>
<dbReference type="Proteomes" id="UP000251993">
    <property type="component" value="Chromosome"/>
</dbReference>
<gene>
    <name evidence="10" type="ORF">DR864_20825</name>
</gene>
<evidence type="ECO:0000313" key="10">
    <source>
        <dbReference type="EMBL" id="AXE20016.1"/>
    </source>
</evidence>
<dbReference type="PROSITE" id="PS00708">
    <property type="entry name" value="PRO_ENDOPEP_SER"/>
    <property type="match status" value="1"/>
</dbReference>
<keyword evidence="1" id="KW-0378">Hydrolase</keyword>
<evidence type="ECO:0000256" key="1">
    <source>
        <dbReference type="ARBA" id="ARBA00022801"/>
    </source>
</evidence>
<organism evidence="10 11">
    <name type="scientific">Runella rosea</name>
    <dbReference type="NCBI Taxonomy" id="2259595"/>
    <lineage>
        <taxon>Bacteria</taxon>
        <taxon>Pseudomonadati</taxon>
        <taxon>Bacteroidota</taxon>
        <taxon>Cytophagia</taxon>
        <taxon>Cytophagales</taxon>
        <taxon>Spirosomataceae</taxon>
        <taxon>Runella</taxon>
    </lineage>
</organism>
<evidence type="ECO:0000256" key="7">
    <source>
        <dbReference type="SAM" id="SignalP"/>
    </source>
</evidence>
<dbReference type="SUPFAM" id="SSF53474">
    <property type="entry name" value="alpha/beta-Hydrolases"/>
    <property type="match status" value="1"/>
</dbReference>
<evidence type="ECO:0000313" key="11">
    <source>
        <dbReference type="Proteomes" id="UP000251993"/>
    </source>
</evidence>
<dbReference type="Pfam" id="PF07676">
    <property type="entry name" value="PD40"/>
    <property type="match status" value="2"/>
</dbReference>
<evidence type="ECO:0000259" key="9">
    <source>
        <dbReference type="Pfam" id="PF00930"/>
    </source>
</evidence>
<evidence type="ECO:0000256" key="3">
    <source>
        <dbReference type="ARBA" id="ARBA00022990"/>
    </source>
</evidence>
<dbReference type="InterPro" id="IPR011042">
    <property type="entry name" value="6-blade_b-propeller_TolB-like"/>
</dbReference>
<keyword evidence="2" id="KW-0645">Protease</keyword>
<dbReference type="AlphaFoldDB" id="A0A344TMZ5"/>
<dbReference type="RefSeq" id="WP_114068782.1">
    <property type="nucleotide sequence ID" value="NZ_CP030850.1"/>
</dbReference>
<evidence type="ECO:0000259" key="8">
    <source>
        <dbReference type="Pfam" id="PF00326"/>
    </source>
</evidence>
<feature type="domain" description="Peptidase S9 prolyl oligopeptidase catalytic" evidence="8">
    <location>
        <begin position="500"/>
        <end position="701"/>
    </location>
</feature>
<evidence type="ECO:0000256" key="5">
    <source>
        <dbReference type="ARBA" id="ARBA00032596"/>
    </source>
</evidence>
<dbReference type="Pfam" id="PF00930">
    <property type="entry name" value="DPPIV_N"/>
    <property type="match status" value="1"/>
</dbReference>
<dbReference type="GO" id="GO:0004252">
    <property type="term" value="F:serine-type endopeptidase activity"/>
    <property type="evidence" value="ECO:0007669"/>
    <property type="project" value="InterPro"/>
</dbReference>
<evidence type="ECO:0000256" key="6">
    <source>
        <dbReference type="ARBA" id="ARBA00045885"/>
    </source>
</evidence>
<dbReference type="InterPro" id="IPR029058">
    <property type="entry name" value="AB_hydrolase_fold"/>
</dbReference>
<dbReference type="InterPro" id="IPR002471">
    <property type="entry name" value="Pept_S9_AS"/>
</dbReference>